<evidence type="ECO:0000256" key="2">
    <source>
        <dbReference type="ARBA" id="ARBA00022741"/>
    </source>
</evidence>
<dbReference type="Gene3D" id="3.40.50.10420">
    <property type="entry name" value="NagB/RpiA/CoA transferase-like"/>
    <property type="match status" value="1"/>
</dbReference>
<dbReference type="InterPro" id="IPR024185">
    <property type="entry name" value="FTHF_cligase-like_sf"/>
</dbReference>
<protein>
    <recommendedName>
        <fullName evidence="5 7">5-formyltetrahydrofolate cyclo-ligase</fullName>
        <ecNumber evidence="5 7">6.3.3.2</ecNumber>
    </recommendedName>
</protein>
<dbReference type="PANTHER" id="PTHR23407:SF1">
    <property type="entry name" value="5-FORMYLTETRAHYDROFOLATE CYCLO-LIGASE"/>
    <property type="match status" value="1"/>
</dbReference>
<keyword evidence="9" id="KW-1185">Reference proteome</keyword>
<dbReference type="GO" id="GO:0005739">
    <property type="term" value="C:mitochondrion"/>
    <property type="evidence" value="ECO:0007669"/>
    <property type="project" value="TreeGrafter"/>
</dbReference>
<evidence type="ECO:0000256" key="7">
    <source>
        <dbReference type="RuleBase" id="RU361279"/>
    </source>
</evidence>
<name>A0AAJ6CJB8_9BASI</name>
<sequence length="188" mass="20928">MTLAAGKQALRKQTAAVLRGISAASLREQANAVCEAVVDMPEFIKARNISIYLSMPTGELDTWNLCRSALRMGKRVYIPRFSTLSAGALASEHHKFTTDMQMLRVHDEHELDHGLTANRWGIAEPPDLRSNSPREDRGQGLDMIIVPGMLFDTHGGRLGHGKGYYDRYIHRAHAFAQQKSQPAPFICT</sequence>
<dbReference type="SUPFAM" id="SSF100950">
    <property type="entry name" value="NagB/RpiA/CoA transferase-like"/>
    <property type="match status" value="1"/>
</dbReference>
<evidence type="ECO:0000313" key="8">
    <source>
        <dbReference type="EMBL" id="WFC99716.1"/>
    </source>
</evidence>
<feature type="binding site" evidence="6">
    <location>
        <begin position="157"/>
        <end position="165"/>
    </location>
    <ligand>
        <name>ATP</name>
        <dbReference type="ChEBI" id="CHEBI:30616"/>
    </ligand>
</feature>
<dbReference type="PANTHER" id="PTHR23407">
    <property type="entry name" value="ATPASE INHIBITOR/5-FORMYLTETRAHYDROFOLATE CYCLO-LIGASE"/>
    <property type="match status" value="1"/>
</dbReference>
<dbReference type="NCBIfam" id="TIGR02727">
    <property type="entry name" value="MTHFS_bact"/>
    <property type="match status" value="1"/>
</dbReference>
<comment type="catalytic activity">
    <reaction evidence="4 7">
        <text>(6S)-5-formyl-5,6,7,8-tetrahydrofolate + ATP = (6R)-5,10-methenyltetrahydrofolate + ADP + phosphate</text>
        <dbReference type="Rhea" id="RHEA:10488"/>
        <dbReference type="ChEBI" id="CHEBI:30616"/>
        <dbReference type="ChEBI" id="CHEBI:43474"/>
        <dbReference type="ChEBI" id="CHEBI:57455"/>
        <dbReference type="ChEBI" id="CHEBI:57457"/>
        <dbReference type="ChEBI" id="CHEBI:456216"/>
        <dbReference type="EC" id="6.3.3.2"/>
    </reaction>
</comment>
<dbReference type="InterPro" id="IPR002698">
    <property type="entry name" value="FTHF_cligase"/>
</dbReference>
<proteinExistence type="inferred from homology"/>
<comment type="cofactor">
    <cofactor evidence="7">
        <name>Mg(2+)</name>
        <dbReference type="ChEBI" id="CHEBI:18420"/>
    </cofactor>
</comment>
<keyword evidence="2 6" id="KW-0547">Nucleotide-binding</keyword>
<reference evidence="8 9" key="1">
    <citation type="submission" date="2023-03" db="EMBL/GenBank/DDBJ databases">
        <title>Mating type loci evolution in Malassezia.</title>
        <authorList>
            <person name="Coelho M.A."/>
        </authorList>
    </citation>
    <scope>NUCLEOTIDE SEQUENCE [LARGE SCALE GENOMIC DNA]</scope>
    <source>
        <strain evidence="8 9">CBS 9725</strain>
    </source>
</reference>
<dbReference type="GO" id="GO:0005524">
    <property type="term" value="F:ATP binding"/>
    <property type="evidence" value="ECO:0007669"/>
    <property type="project" value="UniProtKB-KW"/>
</dbReference>
<dbReference type="GO" id="GO:0009396">
    <property type="term" value="P:folic acid-containing compound biosynthetic process"/>
    <property type="evidence" value="ECO:0007669"/>
    <property type="project" value="TreeGrafter"/>
</dbReference>
<evidence type="ECO:0000256" key="3">
    <source>
        <dbReference type="ARBA" id="ARBA00022840"/>
    </source>
</evidence>
<evidence type="ECO:0000256" key="4">
    <source>
        <dbReference type="ARBA" id="ARBA00036539"/>
    </source>
</evidence>
<accession>A0AAJ6CJB8</accession>
<feature type="binding site" evidence="6">
    <location>
        <position position="53"/>
    </location>
    <ligand>
        <name>substrate</name>
    </ligand>
</feature>
<dbReference type="GO" id="GO:0030272">
    <property type="term" value="F:5-formyltetrahydrofolate cyclo-ligase activity"/>
    <property type="evidence" value="ECO:0007669"/>
    <property type="project" value="UniProtKB-EC"/>
</dbReference>
<evidence type="ECO:0000313" key="9">
    <source>
        <dbReference type="Proteomes" id="UP001219567"/>
    </source>
</evidence>
<dbReference type="Pfam" id="PF01812">
    <property type="entry name" value="5-FTHF_cyc-lig"/>
    <property type="match status" value="1"/>
</dbReference>
<keyword evidence="7" id="KW-0460">Magnesium</keyword>
<evidence type="ECO:0000256" key="6">
    <source>
        <dbReference type="PIRSR" id="PIRSR006806-1"/>
    </source>
</evidence>
<evidence type="ECO:0000256" key="5">
    <source>
        <dbReference type="ARBA" id="ARBA00038966"/>
    </source>
</evidence>
<feature type="binding site" evidence="6">
    <location>
        <position position="59"/>
    </location>
    <ligand>
        <name>substrate</name>
    </ligand>
</feature>
<dbReference type="PIRSF" id="PIRSF006806">
    <property type="entry name" value="FTHF_cligase"/>
    <property type="match status" value="1"/>
</dbReference>
<dbReference type="Proteomes" id="UP001219567">
    <property type="component" value="Chromosome 3"/>
</dbReference>
<dbReference type="GO" id="GO:0046872">
    <property type="term" value="F:metal ion binding"/>
    <property type="evidence" value="ECO:0007669"/>
    <property type="project" value="UniProtKB-KW"/>
</dbReference>
<dbReference type="EC" id="6.3.3.2" evidence="5 7"/>
<dbReference type="EMBL" id="CP119945">
    <property type="protein sequence ID" value="WFC99716.1"/>
    <property type="molecule type" value="Genomic_DNA"/>
</dbReference>
<dbReference type="AlphaFoldDB" id="A0AAJ6CJB8"/>
<gene>
    <name evidence="8" type="ORF">MYAM1_002461</name>
</gene>
<dbReference type="InterPro" id="IPR037171">
    <property type="entry name" value="NagB/RpiA_transferase-like"/>
</dbReference>
<comment type="similarity">
    <text evidence="1 7">Belongs to the 5-formyltetrahydrofolate cyclo-ligase family.</text>
</comment>
<keyword evidence="7" id="KW-0479">Metal-binding</keyword>
<evidence type="ECO:0000256" key="1">
    <source>
        <dbReference type="ARBA" id="ARBA00010638"/>
    </source>
</evidence>
<organism evidence="8 9">
    <name type="scientific">Malassezia yamatoensis</name>
    <dbReference type="NCBI Taxonomy" id="253288"/>
    <lineage>
        <taxon>Eukaryota</taxon>
        <taxon>Fungi</taxon>
        <taxon>Dikarya</taxon>
        <taxon>Basidiomycota</taxon>
        <taxon>Ustilaginomycotina</taxon>
        <taxon>Malasseziomycetes</taxon>
        <taxon>Malasseziales</taxon>
        <taxon>Malasseziaceae</taxon>
        <taxon>Malassezia</taxon>
    </lineage>
</organism>
<keyword evidence="3 6" id="KW-0067">ATP-binding</keyword>
<feature type="binding site" evidence="6">
    <location>
        <begin position="7"/>
        <end position="11"/>
    </location>
    <ligand>
        <name>ATP</name>
        <dbReference type="ChEBI" id="CHEBI:30616"/>
    </ligand>
</feature>
<dbReference type="GO" id="GO:0035999">
    <property type="term" value="P:tetrahydrofolate interconversion"/>
    <property type="evidence" value="ECO:0007669"/>
    <property type="project" value="TreeGrafter"/>
</dbReference>